<feature type="region of interest" description="Disordered" evidence="1">
    <location>
        <begin position="884"/>
        <end position="930"/>
    </location>
</feature>
<feature type="compositionally biased region" description="Polar residues" evidence="1">
    <location>
        <begin position="1278"/>
        <end position="1291"/>
    </location>
</feature>
<proteinExistence type="predicted"/>
<feature type="region of interest" description="Disordered" evidence="1">
    <location>
        <begin position="264"/>
        <end position="287"/>
    </location>
</feature>
<gene>
    <name evidence="2" type="ORF">FKW77_000810</name>
</gene>
<organism evidence="2 3">
    <name type="scientific">Venturia effusa</name>
    <dbReference type="NCBI Taxonomy" id="50376"/>
    <lineage>
        <taxon>Eukaryota</taxon>
        <taxon>Fungi</taxon>
        <taxon>Dikarya</taxon>
        <taxon>Ascomycota</taxon>
        <taxon>Pezizomycotina</taxon>
        <taxon>Dothideomycetes</taxon>
        <taxon>Pleosporomycetidae</taxon>
        <taxon>Venturiales</taxon>
        <taxon>Venturiaceae</taxon>
        <taxon>Venturia</taxon>
    </lineage>
</organism>
<dbReference type="Gene3D" id="2.60.120.260">
    <property type="entry name" value="Galactose-binding domain-like"/>
    <property type="match status" value="1"/>
</dbReference>
<feature type="compositionally biased region" description="Basic residues" evidence="1">
    <location>
        <begin position="1152"/>
        <end position="1162"/>
    </location>
</feature>
<protein>
    <submittedName>
        <fullName evidence="2">Uncharacterized protein</fullName>
    </submittedName>
</protein>
<feature type="region of interest" description="Disordered" evidence="1">
    <location>
        <begin position="1238"/>
        <end position="1258"/>
    </location>
</feature>
<feature type="compositionally biased region" description="Low complexity" evidence="1">
    <location>
        <begin position="159"/>
        <end position="174"/>
    </location>
</feature>
<feature type="region of interest" description="Disordered" evidence="1">
    <location>
        <begin position="31"/>
        <end position="133"/>
    </location>
</feature>
<feature type="compositionally biased region" description="Low complexity" evidence="1">
    <location>
        <begin position="896"/>
        <end position="918"/>
    </location>
</feature>
<keyword evidence="3" id="KW-1185">Reference proteome</keyword>
<feature type="region of interest" description="Disordered" evidence="1">
    <location>
        <begin position="837"/>
        <end position="861"/>
    </location>
</feature>
<evidence type="ECO:0000313" key="3">
    <source>
        <dbReference type="Proteomes" id="UP000316270"/>
    </source>
</evidence>
<feature type="region of interest" description="Disordered" evidence="1">
    <location>
        <begin position="1277"/>
        <end position="1297"/>
    </location>
</feature>
<feature type="region of interest" description="Disordered" evidence="1">
    <location>
        <begin position="157"/>
        <end position="198"/>
    </location>
</feature>
<feature type="compositionally biased region" description="Polar residues" evidence="1">
    <location>
        <begin position="1110"/>
        <end position="1134"/>
    </location>
</feature>
<feature type="compositionally biased region" description="Basic and acidic residues" evidence="1">
    <location>
        <begin position="1052"/>
        <end position="1063"/>
    </location>
</feature>
<dbReference type="Proteomes" id="UP000316270">
    <property type="component" value="Chromosome 16"/>
</dbReference>
<feature type="compositionally biased region" description="Basic and acidic residues" evidence="1">
    <location>
        <begin position="73"/>
        <end position="89"/>
    </location>
</feature>
<reference evidence="2 3" key="1">
    <citation type="submission" date="2019-07" db="EMBL/GenBank/DDBJ databases">
        <title>Finished genome of Venturia effusa.</title>
        <authorList>
            <person name="Young C.A."/>
            <person name="Cox M.P."/>
            <person name="Ganley A.R.D."/>
            <person name="David W.J."/>
        </authorList>
    </citation>
    <scope>NUCLEOTIDE SEQUENCE [LARGE SCALE GENOMIC DNA]</scope>
    <source>
        <strain evidence="3">albino</strain>
    </source>
</reference>
<dbReference type="EMBL" id="CP042200">
    <property type="protein sequence ID" value="QDS76703.1"/>
    <property type="molecule type" value="Genomic_DNA"/>
</dbReference>
<name>A0A517LM37_9PEZI</name>
<evidence type="ECO:0000313" key="2">
    <source>
        <dbReference type="EMBL" id="QDS76703.1"/>
    </source>
</evidence>
<feature type="compositionally biased region" description="Basic and acidic residues" evidence="1">
    <location>
        <begin position="184"/>
        <end position="198"/>
    </location>
</feature>
<sequence>MSASSNFRMDQTETALSGTSSLTHIYFFDNGRESQTPCPVAASSNDEDSRTEKVGTSVEDGRGGLGEGSSHNAFEKSFHRADNSNDEINKSASLPPREKQDASAAAGNHEKKKQLMSNLPDVTGGRGLPVPHKAHTSWRDHLLSPLTQQIPEDVVLGQSPSSSTAVPSSVLSLAQRKTSDAVPENEHGTRDREIVRREEQNSYLTGCLDSERFPMSSKPGEPIASAKDIGMPTVVDIPADATSVSILKTIKADKIKRAGLASRSIPQGTPRTTEAGKMKRIEPSAISTPPGTCTNFRSLCAEWAIKTEPPFSFQNAIDSLFGKALTSALMASPSIPGQIFHLCVQPEKSSLVMLENAPFRWISSTLLEFEISKGTSIEYHGEKIIIHSANVKVEYSTDGRFTVLLSVCRLGIDDMTWSWSESDIGLLARFQYEQNLIPITLFHAGKNVSVETDRLDGISALDLIQALRLPLGALINLPLVGRMLKSTLTSATLKYSRLLDRSSPSSILTGRVVFSRERLQLGAFDLSDPEFSIVYNSSRNLVSVDEGQWTFQVSAYQSALGLTTQVDYAAVDYLARFHVQPEATLDLVDFLKLLTPNPIKPASQIALKGFTVDKADVVLDTSDWSVISCSGDMRFPGGLPSSFEYDAFSSDDIVLTSTIEVPTFGYDVDVPAIQSSFDSRPELLAEHMDTTFAIEDNEIMVAAPLNNDELWRTLALAVKDYTRKDCTFIDSRKDGSPEIVSSTPNQLASDNEAKDERVKIMKVHRASVIQMATAVVPGSPLPSPTIITIASGIDGSAAGSARRPSRLIASISTQSPTDLPIMKEVEVIEEHERGIESLGTAETTSANTGVAKPQSDAPQSWLGLPIRHQKSASNLSIVTNSINDEEQLGGPTGMIPEKSVTSSTSPSPSASVAGSSPKSESRELDQKSSASSLGSEFHALNIKTVSEQALCIPPNDLAMNSGLCTHVHAPRDSSEIAAIASVPQTEVVAADVQLDELEKEVSLAEFGLTTTSPTIDKLVEAEAILGFDFSDAFGASSQFTEIDEQSLADQTSLDHAEEAKAEEAPSASVLVHAVSSDVPAEWQVSPPSPNEIENLSHRTESDGVEEDVSPITQESLDINSQASSPDKEQAQVQGRVQDEPSIGEERSSQRVNKGRSRRRSARRVRELLNLEENSETTSPPSNTAIVPVKEAGTSQIAQPIPNTTPVTPPSQTSQTGPIETSRASFIVFDTDDIRPVQSATSDLATNRRSRRKSLLPSKSMRNLLKRAVSFGNLKDESLSPTRNISSSNSDSAVPLPPLVMNGSFSSGTTEGWQVDGGRNTIRVLREEPKGYKHKLVVTVRRSSLSGACLRQRLATEAGSKLRFSLKLKYDSGGEGVFCAFIDGKIVARHQANGKRGEAIDVQGSFICEQPGALLELEMKSPFGKMMVFEISSIVVERVGTESYVHGRGRIN</sequence>
<feature type="region of interest" description="Disordered" evidence="1">
    <location>
        <begin position="1045"/>
        <end position="1218"/>
    </location>
</feature>
<evidence type="ECO:0000256" key="1">
    <source>
        <dbReference type="SAM" id="MobiDB-lite"/>
    </source>
</evidence>
<accession>A0A517LM37</accession>
<dbReference type="OrthoDB" id="3935948at2759"/>
<feature type="compositionally biased region" description="Low complexity" evidence="1">
    <location>
        <begin position="1201"/>
        <end position="1217"/>
    </location>
</feature>